<feature type="chain" id="PRO_5012983775" evidence="2">
    <location>
        <begin position="19"/>
        <end position="267"/>
    </location>
</feature>
<feature type="signal peptide" evidence="2">
    <location>
        <begin position="1"/>
        <end position="18"/>
    </location>
</feature>
<evidence type="ECO:0000313" key="4">
    <source>
        <dbReference type="Proteomes" id="UP000215453"/>
    </source>
</evidence>
<evidence type="ECO:0000256" key="2">
    <source>
        <dbReference type="SAM" id="SignalP"/>
    </source>
</evidence>
<organism evidence="3 4">
    <name type="scientific">Zymoseptoria tritici ST99CH_1A5</name>
    <dbReference type="NCBI Taxonomy" id="1276529"/>
    <lineage>
        <taxon>Eukaryota</taxon>
        <taxon>Fungi</taxon>
        <taxon>Dikarya</taxon>
        <taxon>Ascomycota</taxon>
        <taxon>Pezizomycotina</taxon>
        <taxon>Dothideomycetes</taxon>
        <taxon>Dothideomycetidae</taxon>
        <taxon>Mycosphaerellales</taxon>
        <taxon>Mycosphaerellaceae</taxon>
        <taxon>Zymoseptoria</taxon>
    </lineage>
</organism>
<protein>
    <submittedName>
        <fullName evidence="3">Uncharacterized protein</fullName>
    </submittedName>
</protein>
<name>A0A1Y6LST6_ZYMTR</name>
<sequence>MRLPATSTSATLIAATLAAPIEPLPLAARADQDSKRQDPTWKFPGPLPALTSLRLPPTMLFRSVPSPARDILFCIKRFNAVLDAPLLNGALCAVVDTNGWRKCGGRLRRRDDWQLEIHVPRAFTSALPATRFTQKVYDMNASEHASAAELFLPFSSSHAATRPSPPTSSMKFACAADSAYTIDDLTQRDVPQLGLHASSFRDATFVAFSWPRTLMDGAAYRALVANCAAKLAGSSTFIEADSGKEDVLASGDLDDPSLSSHIERPCD</sequence>
<reference evidence="3 4" key="1">
    <citation type="submission" date="2016-10" db="EMBL/GenBank/DDBJ databases">
        <authorList>
            <person name="Varghese N."/>
        </authorList>
    </citation>
    <scope>NUCLEOTIDE SEQUENCE [LARGE SCALE GENOMIC DNA]</scope>
</reference>
<evidence type="ECO:0000313" key="3">
    <source>
        <dbReference type="EMBL" id="SMY27425.1"/>
    </source>
</evidence>
<proteinExistence type="predicted"/>
<dbReference type="AlphaFoldDB" id="A0A1Y6LST6"/>
<dbReference type="Proteomes" id="UP000215453">
    <property type="component" value="Chromosome 9"/>
</dbReference>
<dbReference type="EMBL" id="LT882684">
    <property type="protein sequence ID" value="SMY27425.1"/>
    <property type="molecule type" value="Genomic_DNA"/>
</dbReference>
<accession>A0A1Y6LST6</accession>
<gene>
    <name evidence="3" type="ORF">ZT1A5_G8870</name>
</gene>
<feature type="region of interest" description="Disordered" evidence="1">
    <location>
        <begin position="248"/>
        <end position="267"/>
    </location>
</feature>
<keyword evidence="2" id="KW-0732">Signal</keyword>
<evidence type="ECO:0000256" key="1">
    <source>
        <dbReference type="SAM" id="MobiDB-lite"/>
    </source>
</evidence>